<proteinExistence type="predicted"/>
<protein>
    <submittedName>
        <fullName evidence="1">Uncharacterized protein</fullName>
    </submittedName>
</protein>
<reference evidence="1 2" key="1">
    <citation type="submission" date="2017-01" db="EMBL/GenBank/DDBJ databases">
        <title>Bacillus phylogenomics.</title>
        <authorList>
            <person name="Dunlap C."/>
        </authorList>
    </citation>
    <scope>NUCLEOTIDE SEQUENCE [LARGE SCALE GENOMIC DNA]</scope>
    <source>
        <strain evidence="1 2">NRRL B-41282</strain>
    </source>
</reference>
<comment type="caution">
    <text evidence="1">The sequence shown here is derived from an EMBL/GenBank/DDBJ whole genome shotgun (WGS) entry which is preliminary data.</text>
</comment>
<accession>A0A1R1QK00</accession>
<dbReference type="AlphaFoldDB" id="A0A1R1QK00"/>
<sequence length="81" mass="9483">MSYITFFNSQPNFTKILIIQNPSRDLNDAYTDFKKESGRKLILHSLIAYKRILENEAAYTVWAHFQQLENDAAETLRKTIS</sequence>
<dbReference type="EMBL" id="MTJL01000023">
    <property type="protein sequence ID" value="OMI05040.1"/>
    <property type="molecule type" value="Genomic_DNA"/>
</dbReference>
<keyword evidence="2" id="KW-1185">Reference proteome</keyword>
<name>A0A1R1QK00_9BACI</name>
<dbReference type="Proteomes" id="UP000187367">
    <property type="component" value="Unassembled WGS sequence"/>
</dbReference>
<gene>
    <name evidence="1" type="ORF">BW143_12540</name>
</gene>
<evidence type="ECO:0000313" key="1">
    <source>
        <dbReference type="EMBL" id="OMI05040.1"/>
    </source>
</evidence>
<organism evidence="1 2">
    <name type="scientific">Bacillus swezeyi</name>
    <dbReference type="NCBI Taxonomy" id="1925020"/>
    <lineage>
        <taxon>Bacteria</taxon>
        <taxon>Bacillati</taxon>
        <taxon>Bacillota</taxon>
        <taxon>Bacilli</taxon>
        <taxon>Bacillales</taxon>
        <taxon>Bacillaceae</taxon>
        <taxon>Bacillus</taxon>
    </lineage>
</organism>
<accession>A0A1R1RY30</accession>
<evidence type="ECO:0000313" key="2">
    <source>
        <dbReference type="Proteomes" id="UP000187367"/>
    </source>
</evidence>